<accession>N4U855</accession>
<dbReference type="EMBL" id="KB730148">
    <property type="protein sequence ID" value="ENH71364.1"/>
    <property type="molecule type" value="Genomic_DNA"/>
</dbReference>
<sequence length="55" mass="6078">MIIQNYGLLTTGAIVDGACFLMTLVERASQCQLLVEDAGAKYIFENSSDPETLHW</sequence>
<reference evidence="2" key="1">
    <citation type="submission" date="2012-09" db="EMBL/GenBank/DDBJ databases">
        <title>Genome sequencing and comparative transcriptomics of race 1 and race 4 of banana pathogen: Fusarium oxysporum f. sp. cubense.</title>
        <authorList>
            <person name="Fang X."/>
            <person name="Huang J."/>
        </authorList>
    </citation>
    <scope>NUCLEOTIDE SEQUENCE [LARGE SCALE GENOMIC DNA]</scope>
    <source>
        <strain evidence="2">race 1</strain>
    </source>
</reference>
<reference evidence="2" key="2">
    <citation type="journal article" date="2014" name="PLoS ONE">
        <title>Genome and Transcriptome Analysis of the Fungal Pathogen Fusarium oxysporum f. sp. cubense Causing Banana Vascular Wilt Disease.</title>
        <authorList>
            <person name="Guo L."/>
            <person name="Han L."/>
            <person name="Yang L."/>
            <person name="Zeng H."/>
            <person name="Fan D."/>
            <person name="Zhu Y."/>
            <person name="Feng Y."/>
            <person name="Wang G."/>
            <person name="Peng C."/>
            <person name="Jiang X."/>
            <person name="Zhou D."/>
            <person name="Ni P."/>
            <person name="Liang C."/>
            <person name="Liu L."/>
            <person name="Wang J."/>
            <person name="Mao C."/>
            <person name="Fang X."/>
            <person name="Peng M."/>
            <person name="Huang J."/>
        </authorList>
    </citation>
    <scope>NUCLEOTIDE SEQUENCE [LARGE SCALE GENOMIC DNA]</scope>
    <source>
        <strain evidence="2">race 1</strain>
    </source>
</reference>
<protein>
    <recommendedName>
        <fullName evidence="3">Class II aldolase/adducin N-terminal domain-containing protein</fullName>
    </recommendedName>
</protein>
<dbReference type="STRING" id="1229664.N4U855"/>
<dbReference type="InterPro" id="IPR036409">
    <property type="entry name" value="Aldolase_II/adducin_N_sf"/>
</dbReference>
<evidence type="ECO:0000313" key="1">
    <source>
        <dbReference type="EMBL" id="ENH71364.1"/>
    </source>
</evidence>
<dbReference type="VEuPathDB" id="FungiDB:FOC1_g10006223"/>
<dbReference type="SUPFAM" id="SSF53639">
    <property type="entry name" value="AraD/HMP-PK domain-like"/>
    <property type="match status" value="1"/>
</dbReference>
<dbReference type="Gene3D" id="3.40.225.10">
    <property type="entry name" value="Class II aldolase/adducin N-terminal domain"/>
    <property type="match status" value="1"/>
</dbReference>
<proteinExistence type="predicted"/>
<gene>
    <name evidence="1" type="ORF">FOC1_g10006223</name>
</gene>
<dbReference type="AlphaFoldDB" id="N4U855"/>
<evidence type="ECO:0000313" key="2">
    <source>
        <dbReference type="Proteomes" id="UP000016928"/>
    </source>
</evidence>
<organism evidence="1 2">
    <name type="scientific">Fusarium oxysporum f. sp. cubense (strain race 1)</name>
    <name type="common">Panama disease fungus</name>
    <dbReference type="NCBI Taxonomy" id="1229664"/>
    <lineage>
        <taxon>Eukaryota</taxon>
        <taxon>Fungi</taxon>
        <taxon>Dikarya</taxon>
        <taxon>Ascomycota</taxon>
        <taxon>Pezizomycotina</taxon>
        <taxon>Sordariomycetes</taxon>
        <taxon>Hypocreomycetidae</taxon>
        <taxon>Hypocreales</taxon>
        <taxon>Nectriaceae</taxon>
        <taxon>Fusarium</taxon>
        <taxon>Fusarium oxysporum species complex</taxon>
    </lineage>
</organism>
<dbReference type="HOGENOM" id="CLU_3032352_0_0_1"/>
<evidence type="ECO:0008006" key="3">
    <source>
        <dbReference type="Google" id="ProtNLM"/>
    </source>
</evidence>
<name>N4U855_FUSC1</name>
<dbReference type="Proteomes" id="UP000016928">
    <property type="component" value="Unassembled WGS sequence"/>
</dbReference>